<keyword evidence="1" id="KW-0479">Metal-binding</keyword>
<dbReference type="OrthoDB" id="204958at2759"/>
<feature type="compositionally biased region" description="Polar residues" evidence="2">
    <location>
        <begin position="176"/>
        <end position="186"/>
    </location>
</feature>
<dbReference type="InterPro" id="IPR000571">
    <property type="entry name" value="Znf_CCCH"/>
</dbReference>
<dbReference type="Pfam" id="PF25586">
    <property type="entry name" value="zf-CCCH_PAN3"/>
    <property type="match status" value="1"/>
</dbReference>
<name>A0A8T9BVW8_9HELO</name>
<proteinExistence type="predicted"/>
<feature type="compositionally biased region" description="Low complexity" evidence="2">
    <location>
        <begin position="602"/>
        <end position="618"/>
    </location>
</feature>
<feature type="compositionally biased region" description="Basic and acidic residues" evidence="2">
    <location>
        <begin position="78"/>
        <end position="89"/>
    </location>
</feature>
<feature type="compositionally biased region" description="Polar residues" evidence="2">
    <location>
        <begin position="247"/>
        <end position="269"/>
    </location>
</feature>
<feature type="compositionally biased region" description="Polar residues" evidence="2">
    <location>
        <begin position="506"/>
        <end position="551"/>
    </location>
</feature>
<comment type="caution">
    <text evidence="4">The sequence shown here is derived from an EMBL/GenBank/DDBJ whole genome shotgun (WGS) entry which is preliminary data.</text>
</comment>
<organism evidence="4 5">
    <name type="scientific">Lachnellula suecica</name>
    <dbReference type="NCBI Taxonomy" id="602035"/>
    <lineage>
        <taxon>Eukaryota</taxon>
        <taxon>Fungi</taxon>
        <taxon>Dikarya</taxon>
        <taxon>Ascomycota</taxon>
        <taxon>Pezizomycotina</taxon>
        <taxon>Leotiomycetes</taxon>
        <taxon>Helotiales</taxon>
        <taxon>Lachnaceae</taxon>
        <taxon>Lachnellula</taxon>
    </lineage>
</organism>
<feature type="zinc finger region" description="C3H1-type" evidence="1">
    <location>
        <begin position="25"/>
        <end position="54"/>
    </location>
</feature>
<dbReference type="GO" id="GO:0008270">
    <property type="term" value="F:zinc ion binding"/>
    <property type="evidence" value="ECO:0007669"/>
    <property type="project" value="UniProtKB-KW"/>
</dbReference>
<evidence type="ECO:0000259" key="3">
    <source>
        <dbReference type="PROSITE" id="PS50103"/>
    </source>
</evidence>
<dbReference type="EMBL" id="QGMK01001652">
    <property type="protein sequence ID" value="TVY65657.1"/>
    <property type="molecule type" value="Genomic_DNA"/>
</dbReference>
<feature type="compositionally biased region" description="Polar residues" evidence="2">
    <location>
        <begin position="651"/>
        <end position="670"/>
    </location>
</feature>
<keyword evidence="5" id="KW-1185">Reference proteome</keyword>
<feature type="compositionally biased region" description="Polar residues" evidence="2">
    <location>
        <begin position="589"/>
        <end position="601"/>
    </location>
</feature>
<evidence type="ECO:0000256" key="1">
    <source>
        <dbReference type="PROSITE-ProRule" id="PRU00723"/>
    </source>
</evidence>
<feature type="region of interest" description="Disordered" evidence="2">
    <location>
        <begin position="237"/>
        <end position="328"/>
    </location>
</feature>
<feature type="region of interest" description="Disordered" evidence="2">
    <location>
        <begin position="1"/>
        <end position="28"/>
    </location>
</feature>
<gene>
    <name evidence="4" type="primary">PAN3_1</name>
    <name evidence="4" type="ORF">LSUE1_G006986</name>
</gene>
<dbReference type="AlphaFoldDB" id="A0A8T9BVW8"/>
<protein>
    <submittedName>
        <fullName evidence="4">PAN2-PAN3 deadenylation complex subunit</fullName>
    </submittedName>
</protein>
<feature type="region of interest" description="Disordered" evidence="2">
    <location>
        <begin position="359"/>
        <end position="448"/>
    </location>
</feature>
<evidence type="ECO:0000256" key="2">
    <source>
        <dbReference type="SAM" id="MobiDB-lite"/>
    </source>
</evidence>
<evidence type="ECO:0000313" key="4">
    <source>
        <dbReference type="EMBL" id="TVY65657.1"/>
    </source>
</evidence>
<feature type="compositionally biased region" description="Polar residues" evidence="2">
    <location>
        <begin position="631"/>
        <end position="642"/>
    </location>
</feature>
<dbReference type="Gene3D" id="6.10.250.3160">
    <property type="match status" value="1"/>
</dbReference>
<dbReference type="PROSITE" id="PS50103">
    <property type="entry name" value="ZF_C3H1"/>
    <property type="match status" value="1"/>
</dbReference>
<accession>A0A8T9BVW8</accession>
<dbReference type="Proteomes" id="UP000469558">
    <property type="component" value="Unassembled WGS sequence"/>
</dbReference>
<feature type="domain" description="C3H1-type" evidence="3">
    <location>
        <begin position="25"/>
        <end position="54"/>
    </location>
</feature>
<feature type="region of interest" description="Disordered" evidence="2">
    <location>
        <begin position="506"/>
        <end position="670"/>
    </location>
</feature>
<keyword evidence="1" id="KW-0863">Zinc-finger</keyword>
<feature type="region of interest" description="Disordered" evidence="2">
    <location>
        <begin position="52"/>
        <end position="199"/>
    </location>
</feature>
<sequence length="670" mass="71900">MAATRFNSPELRKPASSPRPKGRDNAKDTLCRNVLIYGHCRYEDQGCAFNHDPNKTLSGPADSARLRDKAGPDWTGAARRDFSLDHNGHDTLPPHLLTTGEKKEGSPDRSTNAATYTRITNSEPTRRGAISYPSGMNSATYNPNTNQGDHNPRTPPQSPPTNQAGPLGGRAPTLPRRSSQRSNQNHAGERGRFSRPTQLSELRQLEGYSNFGGPATSDQLQHYNDVELEIARFHSDQMRQRGPEPPSSFQTTISQNPRVATASATSNGARSREPTSFYDPVRQSFGTSQATSHFQGGESYGQADSHQSYPSQTFGSNSGHSRASVPHYKGGASFGQRYFGTPGVNITATGGGAASFGESASFQHPANKPFGARGGATSNHEFPSKRFGKESQPPPNHSYKTYRREEEKKAARGKSQEEFGGGAQEPGSSRERIPGSSGTLRDGLGSQEASFLARANGSFRGYQGPASLFDRFHRTRTLHSSGRSQRNPLVVEDIPEASSTNSLAITSSQAGAPQFSGATSTAQFRLSAPQQSPFTQVANEVPLSQPQTQQPYLAGALRRSLENQTPDSAGARPARVTAHQHFSAVATAQGPSFENGFSQARSSYPTPNNPSSTSSSQPGNGGDRGVVFTRKSASQLTSQNGQPEGHRHSDNTQGTPSHNPGNPSLENPTK</sequence>
<evidence type="ECO:0000313" key="5">
    <source>
        <dbReference type="Proteomes" id="UP000469558"/>
    </source>
</evidence>
<feature type="compositionally biased region" description="Polar residues" evidence="2">
    <location>
        <begin position="134"/>
        <end position="149"/>
    </location>
</feature>
<reference evidence="4 5" key="1">
    <citation type="submission" date="2018-05" db="EMBL/GenBank/DDBJ databases">
        <title>Genome sequencing and assembly of the regulated plant pathogen Lachnellula willkommii and related sister species for the development of diagnostic species identification markers.</title>
        <authorList>
            <person name="Giroux E."/>
            <person name="Bilodeau G."/>
        </authorList>
    </citation>
    <scope>NUCLEOTIDE SEQUENCE [LARGE SCALE GENOMIC DNA]</scope>
    <source>
        <strain evidence="4 5">CBS 268.59</strain>
    </source>
</reference>
<feature type="compositionally biased region" description="Polar residues" evidence="2">
    <location>
        <begin position="284"/>
        <end position="294"/>
    </location>
</feature>
<feature type="compositionally biased region" description="Polar residues" evidence="2">
    <location>
        <begin position="108"/>
        <end position="123"/>
    </location>
</feature>
<feature type="compositionally biased region" description="Basic and acidic residues" evidence="2">
    <location>
        <begin position="402"/>
        <end position="417"/>
    </location>
</feature>
<feature type="compositionally biased region" description="Polar residues" evidence="2">
    <location>
        <begin position="302"/>
        <end position="321"/>
    </location>
</feature>
<keyword evidence="1" id="KW-0862">Zinc</keyword>